<reference evidence="1" key="1">
    <citation type="journal article" date="2014" name="Int. J. Syst. Evol. Microbiol.">
        <title>Complete genome of a new Firmicutes species belonging to the dominant human colonic microbiota ('Ruminococcus bicirculans') reveals two chromosomes and a selective capacity to utilize plant glucans.</title>
        <authorList>
            <consortium name="NISC Comparative Sequencing Program"/>
            <person name="Wegmann U."/>
            <person name="Louis P."/>
            <person name="Goesmann A."/>
            <person name="Henrissat B."/>
            <person name="Duncan S.H."/>
            <person name="Flint H.J."/>
        </authorList>
    </citation>
    <scope>NUCLEOTIDE SEQUENCE</scope>
    <source>
        <strain evidence="1">NBRC 105001</strain>
    </source>
</reference>
<dbReference type="Proteomes" id="UP001156660">
    <property type="component" value="Unassembled WGS sequence"/>
</dbReference>
<reference evidence="4" key="3">
    <citation type="journal article" date="2019" name="Int. J. Syst. Evol. Microbiol.">
        <title>The Global Catalogue of Microorganisms (GCM) 10K type strain sequencing project: providing services to taxonomists for standard genome sequencing and annotation.</title>
        <authorList>
            <consortium name="The Broad Institute Genomics Platform"/>
            <consortium name="The Broad Institute Genome Sequencing Center for Infectious Disease"/>
            <person name="Wu L."/>
            <person name="Ma J."/>
        </authorList>
    </citation>
    <scope>NUCLEOTIDE SEQUENCE [LARGE SCALE GENOMIC DNA]</scope>
    <source>
        <strain evidence="4">NBRC 105001</strain>
    </source>
</reference>
<dbReference type="EMBL" id="BSOU01000005">
    <property type="protein sequence ID" value="GLR75237.1"/>
    <property type="molecule type" value="Genomic_DNA"/>
</dbReference>
<keyword evidence="4" id="KW-1185">Reference proteome</keyword>
<name>A0A2S7XJ93_9GAMM</name>
<evidence type="ECO:0000313" key="3">
    <source>
        <dbReference type="Proteomes" id="UP000239273"/>
    </source>
</evidence>
<organism evidence="2 3">
    <name type="scientific">Aliivibrio sifiae</name>
    <dbReference type="NCBI Taxonomy" id="566293"/>
    <lineage>
        <taxon>Bacteria</taxon>
        <taxon>Pseudomonadati</taxon>
        <taxon>Pseudomonadota</taxon>
        <taxon>Gammaproteobacteria</taxon>
        <taxon>Vibrionales</taxon>
        <taxon>Vibrionaceae</taxon>
        <taxon>Aliivibrio</taxon>
    </lineage>
</organism>
<dbReference type="EMBL" id="MSCP01000001">
    <property type="protein sequence ID" value="PQJ93805.1"/>
    <property type="molecule type" value="Genomic_DNA"/>
</dbReference>
<gene>
    <name evidence="2" type="ORF">BTO23_06875</name>
    <name evidence="1" type="ORF">GCM10007855_21110</name>
</gene>
<dbReference type="AlphaFoldDB" id="A0A2S7XJ93"/>
<proteinExistence type="predicted"/>
<dbReference type="OrthoDB" id="9134568at2"/>
<dbReference type="RefSeq" id="WP_105063242.1">
    <property type="nucleotide sequence ID" value="NZ_BSOU01000005.1"/>
</dbReference>
<protein>
    <submittedName>
        <fullName evidence="2">Uncharacterized protein</fullName>
    </submittedName>
</protein>
<accession>A0A2S7XJ93</accession>
<reference evidence="1" key="4">
    <citation type="submission" date="2023-01" db="EMBL/GenBank/DDBJ databases">
        <title>Draft genome sequence of Aliivibrio sifiae strain NBRC 105001.</title>
        <authorList>
            <person name="Sun Q."/>
            <person name="Mori K."/>
        </authorList>
    </citation>
    <scope>NUCLEOTIDE SEQUENCE</scope>
    <source>
        <strain evidence="1">NBRC 105001</strain>
    </source>
</reference>
<evidence type="ECO:0000313" key="1">
    <source>
        <dbReference type="EMBL" id="GLR75237.1"/>
    </source>
</evidence>
<dbReference type="Proteomes" id="UP000239273">
    <property type="component" value="Unassembled WGS sequence"/>
</dbReference>
<comment type="caution">
    <text evidence="2">The sequence shown here is derived from an EMBL/GenBank/DDBJ whole genome shotgun (WGS) entry which is preliminary data.</text>
</comment>
<sequence>MKNEPSFEIFHQALTSRIVVLNSIKTALQPVSGSIEILQNACLELGEIVDELGNGEVENRYRRFQFSVSIFLLLAQWKQSIRNADSDSQRFLSSAKLKLSELDESLMAEEDALFKGFIDKVNAICNINELESIADLFFRWDLPLLLYSRMKKPPIASYSPRDTGIDQRDKTSVAFVKFDIDGQPAKNFNYLKPGTSYDLTLEVRVSNWPIDATNLLLTPVTVDAREREWLPTFNFKKPDGEEPFILRDTGRAVLEVAHSFGSRPYEFLYAAEFTDSKHNGKVEIIGHRRLLLEGTDIDSNPISGFSHVDKRLIQIRNQLRTLHVINEDDVATVMTVLGGLGNIYAQALKVGMFQEKTSEKDFQDLTFKLLSNRSDIGEKLHSHVEAAGGITDLTFCDIPIELKVEHRKPMLPGDFTKYFDQTASYAIALGKRVGILAVLESSPKTAPLGCVEEDIAVFSHPSGTSSTLVIVVVIRGGFPKPSSYSR</sequence>
<evidence type="ECO:0000313" key="4">
    <source>
        <dbReference type="Proteomes" id="UP001156660"/>
    </source>
</evidence>
<reference evidence="2 3" key="2">
    <citation type="submission" date="2016-12" db="EMBL/GenBank/DDBJ databases">
        <title>Diversity of luminous bacteria.</title>
        <authorList>
            <person name="Yoshizawa S."/>
            <person name="Kogure K."/>
        </authorList>
    </citation>
    <scope>NUCLEOTIDE SEQUENCE [LARGE SCALE GENOMIC DNA]</scope>
    <source>
        <strain evidence="2 3">NBRC 105001</strain>
    </source>
</reference>
<evidence type="ECO:0000313" key="2">
    <source>
        <dbReference type="EMBL" id="PQJ93805.1"/>
    </source>
</evidence>